<keyword evidence="2" id="KW-1185">Reference proteome</keyword>
<evidence type="ECO:0000313" key="2">
    <source>
        <dbReference type="Proteomes" id="UP000075903"/>
    </source>
</evidence>
<dbReference type="EnsemblMetazoa" id="AMEM014061-RA">
    <property type="protein sequence ID" value="AMEM014061-PA"/>
    <property type="gene ID" value="AMEM014061"/>
</dbReference>
<accession>A0A182VFE4</accession>
<organism evidence="1 2">
    <name type="scientific">Anopheles merus</name>
    <name type="common">Mosquito</name>
    <dbReference type="NCBI Taxonomy" id="30066"/>
    <lineage>
        <taxon>Eukaryota</taxon>
        <taxon>Metazoa</taxon>
        <taxon>Ecdysozoa</taxon>
        <taxon>Arthropoda</taxon>
        <taxon>Hexapoda</taxon>
        <taxon>Insecta</taxon>
        <taxon>Pterygota</taxon>
        <taxon>Neoptera</taxon>
        <taxon>Endopterygota</taxon>
        <taxon>Diptera</taxon>
        <taxon>Nematocera</taxon>
        <taxon>Culicoidea</taxon>
        <taxon>Culicidae</taxon>
        <taxon>Anophelinae</taxon>
        <taxon>Anopheles</taxon>
    </lineage>
</organism>
<dbReference type="VEuPathDB" id="VectorBase:AMEM014061"/>
<sequence>MTDVGHLRKREHVRDFLSHGLSSNSGLGDTIRTDKLRRFEVSLCWISDQVLHPQGTIIVQWHHRPAAAASMRSVLDMGLLLPIAQHEAQQRPRKGKGDSLHSLRRCTGSKLLYDTINVAVFMVVFFAEHAHVYGGPRVTTLSISRILNSAGMMV</sequence>
<name>A0A182VFE4_ANOME</name>
<reference evidence="1" key="1">
    <citation type="submission" date="2020-05" db="UniProtKB">
        <authorList>
            <consortium name="EnsemblMetazoa"/>
        </authorList>
    </citation>
    <scope>IDENTIFICATION</scope>
    <source>
        <strain evidence="1">MAF</strain>
    </source>
</reference>
<dbReference type="Proteomes" id="UP000075903">
    <property type="component" value="Unassembled WGS sequence"/>
</dbReference>
<dbReference type="AlphaFoldDB" id="A0A182VFE4"/>
<protein>
    <submittedName>
        <fullName evidence="1">Uncharacterized protein</fullName>
    </submittedName>
</protein>
<proteinExistence type="predicted"/>
<evidence type="ECO:0000313" key="1">
    <source>
        <dbReference type="EnsemblMetazoa" id="AMEM014061-PA"/>
    </source>
</evidence>